<evidence type="ECO:0000259" key="2">
    <source>
        <dbReference type="Pfam" id="PF08327"/>
    </source>
</evidence>
<dbReference type="AlphaFoldDB" id="A0A369QFX2"/>
<gene>
    <name evidence="3" type="ORF">AHMF7616_02430</name>
</gene>
<evidence type="ECO:0000256" key="1">
    <source>
        <dbReference type="ARBA" id="ARBA00006817"/>
    </source>
</evidence>
<feature type="domain" description="Activator of Hsp90 ATPase homologue 1/2-like C-terminal" evidence="2">
    <location>
        <begin position="14"/>
        <end position="135"/>
    </location>
</feature>
<accession>A0A369QFX2</accession>
<dbReference type="InterPro" id="IPR013538">
    <property type="entry name" value="ASHA1/2-like_C"/>
</dbReference>
<dbReference type="Pfam" id="PF08327">
    <property type="entry name" value="AHSA1"/>
    <property type="match status" value="1"/>
</dbReference>
<name>A0A369QFX2_9BACT</name>
<dbReference type="SUPFAM" id="SSF55961">
    <property type="entry name" value="Bet v1-like"/>
    <property type="match status" value="1"/>
</dbReference>
<dbReference type="RefSeq" id="WP_115373062.1">
    <property type="nucleotide sequence ID" value="NZ_QASA01000001.1"/>
</dbReference>
<sequence length="138" mass="15863">MEQTKIKIEATIAAETSKVWEYYTNPAHITQWNFATNDWLCPTAENDLKPGGKYNARMEAKDGSFGFDFEATYNEVMDQKKLTFTMADGRQVTSDFENLDGTTKITTTFDPENTNDVEMQRSGWQAILDNFKKYTENN</sequence>
<reference evidence="3 4" key="1">
    <citation type="submission" date="2018-04" db="EMBL/GenBank/DDBJ databases">
        <title>Adhaeribacter sp. HMF7616 genome sequencing and assembly.</title>
        <authorList>
            <person name="Kang H."/>
            <person name="Kang J."/>
            <person name="Cha I."/>
            <person name="Kim H."/>
            <person name="Joh K."/>
        </authorList>
    </citation>
    <scope>NUCLEOTIDE SEQUENCE [LARGE SCALE GENOMIC DNA]</scope>
    <source>
        <strain evidence="3 4">HMF7616</strain>
    </source>
</reference>
<keyword evidence="4" id="KW-1185">Reference proteome</keyword>
<dbReference type="EMBL" id="QASA01000001">
    <property type="protein sequence ID" value="RDC63821.1"/>
    <property type="molecule type" value="Genomic_DNA"/>
</dbReference>
<comment type="similarity">
    <text evidence="1">Belongs to the AHA1 family.</text>
</comment>
<dbReference type="InterPro" id="IPR023393">
    <property type="entry name" value="START-like_dom_sf"/>
</dbReference>
<proteinExistence type="inferred from homology"/>
<dbReference type="Gene3D" id="3.30.530.20">
    <property type="match status" value="1"/>
</dbReference>
<evidence type="ECO:0000313" key="3">
    <source>
        <dbReference type="EMBL" id="RDC63821.1"/>
    </source>
</evidence>
<protein>
    <recommendedName>
        <fullName evidence="2">Activator of Hsp90 ATPase homologue 1/2-like C-terminal domain-containing protein</fullName>
    </recommendedName>
</protein>
<dbReference type="OrthoDB" id="384974at2"/>
<evidence type="ECO:0000313" key="4">
    <source>
        <dbReference type="Proteomes" id="UP000253919"/>
    </source>
</evidence>
<dbReference type="CDD" id="cd08897">
    <property type="entry name" value="SRPBCC_CalC_Aha1-like_4"/>
    <property type="match status" value="1"/>
</dbReference>
<organism evidence="3 4">
    <name type="scientific">Adhaeribacter pallidiroseus</name>
    <dbReference type="NCBI Taxonomy" id="2072847"/>
    <lineage>
        <taxon>Bacteria</taxon>
        <taxon>Pseudomonadati</taxon>
        <taxon>Bacteroidota</taxon>
        <taxon>Cytophagia</taxon>
        <taxon>Cytophagales</taxon>
        <taxon>Hymenobacteraceae</taxon>
        <taxon>Adhaeribacter</taxon>
    </lineage>
</organism>
<comment type="caution">
    <text evidence="3">The sequence shown here is derived from an EMBL/GenBank/DDBJ whole genome shotgun (WGS) entry which is preliminary data.</text>
</comment>
<dbReference type="Proteomes" id="UP000253919">
    <property type="component" value="Unassembled WGS sequence"/>
</dbReference>